<evidence type="ECO:0000313" key="2">
    <source>
        <dbReference type="EMBL" id="OAE23236.1"/>
    </source>
</evidence>
<accession>A0A176VTR1</accession>
<dbReference type="EMBL" id="LVLJ01002901">
    <property type="protein sequence ID" value="OAE23236.1"/>
    <property type="molecule type" value="Genomic_DNA"/>
</dbReference>
<name>A0A176VTR1_MARPO</name>
<gene>
    <name evidence="2" type="ORF">AXG93_620s1030</name>
</gene>
<organism evidence="2 3">
    <name type="scientific">Marchantia polymorpha subsp. ruderalis</name>
    <dbReference type="NCBI Taxonomy" id="1480154"/>
    <lineage>
        <taxon>Eukaryota</taxon>
        <taxon>Viridiplantae</taxon>
        <taxon>Streptophyta</taxon>
        <taxon>Embryophyta</taxon>
        <taxon>Marchantiophyta</taxon>
        <taxon>Marchantiopsida</taxon>
        <taxon>Marchantiidae</taxon>
        <taxon>Marchantiales</taxon>
        <taxon>Marchantiaceae</taxon>
        <taxon>Marchantia</taxon>
    </lineage>
</organism>
<evidence type="ECO:0000256" key="1">
    <source>
        <dbReference type="SAM" id="MobiDB-lite"/>
    </source>
</evidence>
<feature type="region of interest" description="Disordered" evidence="1">
    <location>
        <begin position="48"/>
        <end position="101"/>
    </location>
</feature>
<feature type="compositionally biased region" description="Polar residues" evidence="1">
    <location>
        <begin position="81"/>
        <end position="95"/>
    </location>
</feature>
<protein>
    <submittedName>
        <fullName evidence="2">Uncharacterized protein</fullName>
    </submittedName>
</protein>
<dbReference type="Proteomes" id="UP000077202">
    <property type="component" value="Unassembled WGS sequence"/>
</dbReference>
<reference evidence="2" key="1">
    <citation type="submission" date="2016-03" db="EMBL/GenBank/DDBJ databases">
        <title>Mechanisms controlling the formation of the plant cell surface in tip-growing cells are functionally conserved among land plants.</title>
        <authorList>
            <person name="Honkanen S."/>
            <person name="Jones V.A."/>
            <person name="Morieri G."/>
            <person name="Champion C."/>
            <person name="Hetherington A.J."/>
            <person name="Kelly S."/>
            <person name="Saint-Marcoux D."/>
            <person name="Proust H."/>
            <person name="Prescott H."/>
            <person name="Dolan L."/>
        </authorList>
    </citation>
    <scope>NUCLEOTIDE SEQUENCE [LARGE SCALE GENOMIC DNA]</scope>
    <source>
        <tissue evidence="2">Whole gametophyte</tissue>
    </source>
</reference>
<dbReference type="AlphaFoldDB" id="A0A176VTR1"/>
<keyword evidence="3" id="KW-1185">Reference proteome</keyword>
<feature type="compositionally biased region" description="Polar residues" evidence="1">
    <location>
        <begin position="48"/>
        <end position="67"/>
    </location>
</feature>
<sequence length="143" mass="15911">MGQEEFGGAWHVRRDHYDATWLTKHANREPERDLSTFLDLVRSITVAQSPQRALSHAPQGSSSSSRACTRRDLLRAWSPENAAQQHVPSPASRMSPNLPPAVISKRDHLEAAAGAESMFRVWRRLLPGLAQSTFSEDPTSRGL</sequence>
<evidence type="ECO:0000313" key="3">
    <source>
        <dbReference type="Proteomes" id="UP000077202"/>
    </source>
</evidence>
<proteinExistence type="predicted"/>
<comment type="caution">
    <text evidence="2">The sequence shown here is derived from an EMBL/GenBank/DDBJ whole genome shotgun (WGS) entry which is preliminary data.</text>
</comment>